<keyword evidence="1" id="KW-0472">Membrane</keyword>
<keyword evidence="1" id="KW-1133">Transmembrane helix</keyword>
<evidence type="ECO:0000313" key="4">
    <source>
        <dbReference type="Proteomes" id="UP000254047"/>
    </source>
</evidence>
<protein>
    <submittedName>
        <fullName evidence="2">Membrane protein</fullName>
    </submittedName>
</protein>
<evidence type="ECO:0000313" key="5">
    <source>
        <dbReference type="Proteomes" id="UP000297598"/>
    </source>
</evidence>
<dbReference type="RefSeq" id="WP_103297237.1">
    <property type="nucleotide sequence ID" value="NZ_PPQT01000014.1"/>
</dbReference>
<proteinExistence type="predicted"/>
<organism evidence="2 4">
    <name type="scientific">Staphylococcus petrasii</name>
    <dbReference type="NCBI Taxonomy" id="1276936"/>
    <lineage>
        <taxon>Bacteria</taxon>
        <taxon>Bacillati</taxon>
        <taxon>Bacillota</taxon>
        <taxon>Bacilli</taxon>
        <taxon>Bacillales</taxon>
        <taxon>Staphylococcaceae</taxon>
        <taxon>Staphylococcus</taxon>
    </lineage>
</organism>
<dbReference type="OrthoDB" id="2412729at2"/>
<reference evidence="3 5" key="2">
    <citation type="submission" date="2019-04" db="EMBL/GenBank/DDBJ databases">
        <title>Genomic characterization of Staphylococcus petrasii strains.</title>
        <authorList>
            <person name="Vrbovska V."/>
            <person name="Kovarovic V."/>
            <person name="Maslanova I."/>
            <person name="Indrakova A."/>
            <person name="Petras P."/>
            <person name="Sedo O."/>
            <person name="Svec P."/>
            <person name="Fisarova L."/>
            <person name="Sedlacek I."/>
            <person name="Doskar J."/>
            <person name="Pantucek R."/>
        </authorList>
    </citation>
    <scope>NUCLEOTIDE SEQUENCE [LARGE SCALE GENOMIC DNA]</scope>
    <source>
        <strain evidence="3 5">P5404</strain>
    </source>
</reference>
<accession>A0A380G312</accession>
<feature type="transmembrane region" description="Helical" evidence="1">
    <location>
        <begin position="32"/>
        <end position="51"/>
    </location>
</feature>
<evidence type="ECO:0000256" key="1">
    <source>
        <dbReference type="SAM" id="Phobius"/>
    </source>
</evidence>
<keyword evidence="5" id="KW-1185">Reference proteome</keyword>
<gene>
    <name evidence="3" type="ORF">BJR09_02795</name>
    <name evidence="2" type="ORF">NCTC13830_02297</name>
</gene>
<dbReference type="Proteomes" id="UP000297598">
    <property type="component" value="Unassembled WGS sequence"/>
</dbReference>
<name>A0A380G312_9STAP</name>
<sequence length="68" mass="8059">MVIVWLVIIVVLNILGKWQANRYLQRNAVIKARLVATIVVVLQCLCVYLFMRTLIPYIVEFLNIFYHH</sequence>
<evidence type="ECO:0000313" key="2">
    <source>
        <dbReference type="EMBL" id="SUM44907.1"/>
    </source>
</evidence>
<dbReference type="EMBL" id="UHDO01000001">
    <property type="protein sequence ID" value="SUM44907.1"/>
    <property type="molecule type" value="Genomic_DNA"/>
</dbReference>
<dbReference type="AlphaFoldDB" id="A0A380G312"/>
<keyword evidence="1" id="KW-0812">Transmembrane</keyword>
<reference evidence="2 4" key="1">
    <citation type="submission" date="2018-06" db="EMBL/GenBank/DDBJ databases">
        <authorList>
            <consortium name="Pathogen Informatics"/>
            <person name="Doyle S."/>
        </authorList>
    </citation>
    <scope>NUCLEOTIDE SEQUENCE [LARGE SCALE GENOMIC DNA]</scope>
    <source>
        <strain evidence="2 4">NCTC13830</strain>
    </source>
</reference>
<dbReference type="Proteomes" id="UP000254047">
    <property type="component" value="Unassembled WGS sequence"/>
</dbReference>
<evidence type="ECO:0000313" key="3">
    <source>
        <dbReference type="EMBL" id="TGE18870.1"/>
    </source>
</evidence>
<dbReference type="EMBL" id="SRLS01000003">
    <property type="protein sequence ID" value="TGE18870.1"/>
    <property type="molecule type" value="Genomic_DNA"/>
</dbReference>